<feature type="non-terminal residue" evidence="1">
    <location>
        <position position="1"/>
    </location>
</feature>
<organism evidence="1 2">
    <name type="scientific">Cinara cedri</name>
    <dbReference type="NCBI Taxonomy" id="506608"/>
    <lineage>
        <taxon>Eukaryota</taxon>
        <taxon>Metazoa</taxon>
        <taxon>Ecdysozoa</taxon>
        <taxon>Arthropoda</taxon>
        <taxon>Hexapoda</taxon>
        <taxon>Insecta</taxon>
        <taxon>Pterygota</taxon>
        <taxon>Neoptera</taxon>
        <taxon>Paraneoptera</taxon>
        <taxon>Hemiptera</taxon>
        <taxon>Sternorrhyncha</taxon>
        <taxon>Aphidomorpha</taxon>
        <taxon>Aphidoidea</taxon>
        <taxon>Aphididae</taxon>
        <taxon>Lachninae</taxon>
        <taxon>Cinara</taxon>
    </lineage>
</organism>
<evidence type="ECO:0000313" key="1">
    <source>
        <dbReference type="EMBL" id="VVC42676.1"/>
    </source>
</evidence>
<name>A0A5E4NG00_9HEMI</name>
<keyword evidence="2" id="KW-1185">Reference proteome</keyword>
<protein>
    <submittedName>
        <fullName evidence="1">Uncharacterized protein</fullName>
    </submittedName>
</protein>
<dbReference type="Proteomes" id="UP000325440">
    <property type="component" value="Unassembled WGS sequence"/>
</dbReference>
<dbReference type="AlphaFoldDB" id="A0A5E4NG00"/>
<feature type="non-terminal residue" evidence="1">
    <location>
        <position position="77"/>
    </location>
</feature>
<evidence type="ECO:0000313" key="2">
    <source>
        <dbReference type="Proteomes" id="UP000325440"/>
    </source>
</evidence>
<accession>A0A5E4NG00</accession>
<dbReference type="EMBL" id="CABPRJ010001975">
    <property type="protein sequence ID" value="VVC42676.1"/>
    <property type="molecule type" value="Genomic_DNA"/>
</dbReference>
<proteinExistence type="predicted"/>
<reference evidence="1 2" key="1">
    <citation type="submission" date="2019-08" db="EMBL/GenBank/DDBJ databases">
        <authorList>
            <person name="Alioto T."/>
            <person name="Alioto T."/>
            <person name="Gomez Garrido J."/>
        </authorList>
    </citation>
    <scope>NUCLEOTIDE SEQUENCE [LARGE SCALE GENOMIC DNA]</scope>
</reference>
<gene>
    <name evidence="1" type="ORF">CINCED_3A021452</name>
</gene>
<sequence>DISSWPIFVVVVVVYQHEPRLSNLPVLPTPLAAVATDNISCRCSCVLDLKAKDASFLLLATPCYCIVQSNDNLTLHL</sequence>